<organism evidence="1 2">
    <name type="scientific">Herminiimonas fonticola</name>
    <dbReference type="NCBI Taxonomy" id="303380"/>
    <lineage>
        <taxon>Bacteria</taxon>
        <taxon>Pseudomonadati</taxon>
        <taxon>Pseudomonadota</taxon>
        <taxon>Betaproteobacteria</taxon>
        <taxon>Burkholderiales</taxon>
        <taxon>Oxalobacteraceae</taxon>
        <taxon>Herminiimonas</taxon>
    </lineage>
</organism>
<comment type="caution">
    <text evidence="1">The sequence shown here is derived from an EMBL/GenBank/DDBJ whole genome shotgun (WGS) entry which is preliminary data.</text>
</comment>
<dbReference type="EMBL" id="SNWF01000004">
    <property type="protein sequence ID" value="TDN94035.1"/>
    <property type="molecule type" value="Genomic_DNA"/>
</dbReference>
<dbReference type="OrthoDB" id="4189613at2"/>
<reference evidence="1 2" key="1">
    <citation type="submission" date="2019-03" db="EMBL/GenBank/DDBJ databases">
        <title>Genomic Encyclopedia of Type Strains, Phase IV (KMG-IV): sequencing the most valuable type-strain genomes for metagenomic binning, comparative biology and taxonomic classification.</title>
        <authorList>
            <person name="Goeker M."/>
        </authorList>
    </citation>
    <scope>NUCLEOTIDE SEQUENCE [LARGE SCALE GENOMIC DNA]</scope>
    <source>
        <strain evidence="1 2">DSM 18555</strain>
    </source>
</reference>
<evidence type="ECO:0000313" key="1">
    <source>
        <dbReference type="EMBL" id="TDN94035.1"/>
    </source>
</evidence>
<dbReference type="AlphaFoldDB" id="A0A4R6GIQ9"/>
<dbReference type="Proteomes" id="UP000294737">
    <property type="component" value="Unassembled WGS sequence"/>
</dbReference>
<keyword evidence="2" id="KW-1185">Reference proteome</keyword>
<dbReference type="RefSeq" id="WP_112990700.1">
    <property type="nucleotide sequence ID" value="NZ_PTLZ01000001.1"/>
</dbReference>
<protein>
    <submittedName>
        <fullName evidence="1">Uncharacterized protein</fullName>
    </submittedName>
</protein>
<proteinExistence type="predicted"/>
<gene>
    <name evidence="1" type="ORF">EV677_0576</name>
</gene>
<accession>A0A4R6GIQ9</accession>
<sequence length="178" mass="20006">MWLAFESIDPIGISYGNSIGRALALAQSFEHNCKYVLLIANLGEEIERGNIAGRSGIASYSESLENWFKLGRDIHQFKDRHEIGAFEIEILRKGVAARNYLAHEAAYPMLIDSKSGAEIRKELPNFIRQVSSLAEAENLIAQWSFMIQEKTNPPSEITTTFSQKVTSWVLAALDKEML</sequence>
<evidence type="ECO:0000313" key="2">
    <source>
        <dbReference type="Proteomes" id="UP000294737"/>
    </source>
</evidence>
<name>A0A4R6GIQ9_9BURK</name>